<keyword evidence="4" id="KW-1185">Reference proteome</keyword>
<dbReference type="Proteomes" id="UP001501102">
    <property type="component" value="Unassembled WGS sequence"/>
</dbReference>
<dbReference type="PANTHER" id="PTHR23242:SF9">
    <property type="entry name" value="TRANSCRIPTION FACTOR HOXA13"/>
    <property type="match status" value="1"/>
</dbReference>
<protein>
    <submittedName>
        <fullName evidence="3">Uncharacterized protein</fullName>
    </submittedName>
</protein>
<feature type="compositionally biased region" description="Basic and acidic residues" evidence="2">
    <location>
        <begin position="78"/>
        <end position="91"/>
    </location>
</feature>
<keyword evidence="1" id="KW-0175">Coiled coil</keyword>
<feature type="compositionally biased region" description="Low complexity" evidence="2">
    <location>
        <begin position="92"/>
        <end position="113"/>
    </location>
</feature>
<accession>A0ABP6J3W9</accession>
<evidence type="ECO:0000256" key="2">
    <source>
        <dbReference type="SAM" id="MobiDB-lite"/>
    </source>
</evidence>
<dbReference type="RefSeq" id="WP_344961808.1">
    <property type="nucleotide sequence ID" value="NZ_BAAAXZ010000059.1"/>
</dbReference>
<comment type="caution">
    <text evidence="3">The sequence shown here is derived from an EMBL/GenBank/DDBJ whole genome shotgun (WGS) entry which is preliminary data.</text>
</comment>
<evidence type="ECO:0000313" key="3">
    <source>
        <dbReference type="EMBL" id="GAA2920252.1"/>
    </source>
</evidence>
<organism evidence="3 4">
    <name type="scientific">Streptomyces thioluteus</name>
    <dbReference type="NCBI Taxonomy" id="66431"/>
    <lineage>
        <taxon>Bacteria</taxon>
        <taxon>Bacillati</taxon>
        <taxon>Actinomycetota</taxon>
        <taxon>Actinomycetes</taxon>
        <taxon>Kitasatosporales</taxon>
        <taxon>Streptomycetaceae</taxon>
        <taxon>Streptomyces</taxon>
    </lineage>
</organism>
<feature type="region of interest" description="Disordered" evidence="2">
    <location>
        <begin position="78"/>
        <end position="158"/>
    </location>
</feature>
<dbReference type="PANTHER" id="PTHR23242">
    <property type="entry name" value="TRANSCRIPTION FACTOR HOXA13"/>
    <property type="match status" value="1"/>
</dbReference>
<evidence type="ECO:0000256" key="1">
    <source>
        <dbReference type="SAM" id="Coils"/>
    </source>
</evidence>
<feature type="coiled-coil region" evidence="1">
    <location>
        <begin position="37"/>
        <end position="64"/>
    </location>
</feature>
<reference evidence="4" key="1">
    <citation type="journal article" date="2019" name="Int. J. Syst. Evol. Microbiol.">
        <title>The Global Catalogue of Microorganisms (GCM) 10K type strain sequencing project: providing services to taxonomists for standard genome sequencing and annotation.</title>
        <authorList>
            <consortium name="The Broad Institute Genomics Platform"/>
            <consortium name="The Broad Institute Genome Sequencing Center for Infectious Disease"/>
            <person name="Wu L."/>
            <person name="Ma J."/>
        </authorList>
    </citation>
    <scope>NUCLEOTIDE SEQUENCE [LARGE SCALE GENOMIC DNA]</scope>
    <source>
        <strain evidence="4">JCM 4087</strain>
    </source>
</reference>
<proteinExistence type="predicted"/>
<sequence>MKAAGKLALSGTPGDVVEFLNVGQFTARNRDQEHASIEELTEQAERAGLRAEEATEAAQKASARAVAASQLAKEAAKKAARETEASRKDSARAAVKAQQAANAARAAADAAPAGDRCGQRRPAFGSHRRPRRRADRECGQCGRGGRDPGVQRLDGRGP</sequence>
<evidence type="ECO:0000313" key="4">
    <source>
        <dbReference type="Proteomes" id="UP001501102"/>
    </source>
</evidence>
<gene>
    <name evidence="3" type="ORF">GCM10020221_15580</name>
</gene>
<name>A0ABP6J3W9_STRTU</name>
<dbReference type="EMBL" id="BAAAXZ010000059">
    <property type="protein sequence ID" value="GAA2920252.1"/>
    <property type="molecule type" value="Genomic_DNA"/>
</dbReference>